<dbReference type="AlphaFoldDB" id="A0A2T7NRP6"/>
<gene>
    <name evidence="1" type="ORF">C0Q70_17124</name>
</gene>
<dbReference type="EMBL" id="PZQS01000010">
    <property type="protein sequence ID" value="PVD23850.1"/>
    <property type="molecule type" value="Genomic_DNA"/>
</dbReference>
<evidence type="ECO:0000313" key="2">
    <source>
        <dbReference type="Proteomes" id="UP000245119"/>
    </source>
</evidence>
<organism evidence="1 2">
    <name type="scientific">Pomacea canaliculata</name>
    <name type="common">Golden apple snail</name>
    <dbReference type="NCBI Taxonomy" id="400727"/>
    <lineage>
        <taxon>Eukaryota</taxon>
        <taxon>Metazoa</taxon>
        <taxon>Spiralia</taxon>
        <taxon>Lophotrochozoa</taxon>
        <taxon>Mollusca</taxon>
        <taxon>Gastropoda</taxon>
        <taxon>Caenogastropoda</taxon>
        <taxon>Architaenioglossa</taxon>
        <taxon>Ampullarioidea</taxon>
        <taxon>Ampullariidae</taxon>
        <taxon>Pomacea</taxon>
    </lineage>
</organism>
<proteinExistence type="predicted"/>
<comment type="caution">
    <text evidence="1">The sequence shown here is derived from an EMBL/GenBank/DDBJ whole genome shotgun (WGS) entry which is preliminary data.</text>
</comment>
<dbReference type="Proteomes" id="UP000245119">
    <property type="component" value="Linkage Group LG10"/>
</dbReference>
<reference evidence="1 2" key="1">
    <citation type="submission" date="2018-04" db="EMBL/GenBank/DDBJ databases">
        <title>The genome of golden apple snail Pomacea canaliculata provides insight into stress tolerance and invasive adaptation.</title>
        <authorList>
            <person name="Liu C."/>
            <person name="Liu B."/>
            <person name="Ren Y."/>
            <person name="Zhang Y."/>
            <person name="Wang H."/>
            <person name="Li S."/>
            <person name="Jiang F."/>
            <person name="Yin L."/>
            <person name="Zhang G."/>
            <person name="Qian W."/>
            <person name="Fan W."/>
        </authorList>
    </citation>
    <scope>NUCLEOTIDE SEQUENCE [LARGE SCALE GENOMIC DNA]</scope>
    <source>
        <strain evidence="1">SZHN2017</strain>
        <tissue evidence="1">Muscle</tissue>
    </source>
</reference>
<protein>
    <submittedName>
        <fullName evidence="1">Uncharacterized protein</fullName>
    </submittedName>
</protein>
<accession>A0A2T7NRP6</accession>
<evidence type="ECO:0000313" key="1">
    <source>
        <dbReference type="EMBL" id="PVD23850.1"/>
    </source>
</evidence>
<name>A0A2T7NRP6_POMCA</name>
<keyword evidence="2" id="KW-1185">Reference proteome</keyword>
<sequence>MLNNCHGNLLLRFGCHQFESNCFGHCRSADKSSHFNGCRTPGATLNMVQHSTGGVLHSLRAISSSCGDVAVDWTVALPPPHTHLTLWEPPALATVCVVTAVTCYVATTRVAPYPTPQESSYRYPPALCHR</sequence>